<feature type="active site" evidence="7 8">
    <location>
        <position position="125"/>
    </location>
</feature>
<dbReference type="PANTHER" id="PTHR10381">
    <property type="entry name" value="ATP-DEPENDENT CLP PROTEASE PROTEOLYTIC SUBUNIT"/>
    <property type="match status" value="1"/>
</dbReference>
<evidence type="ECO:0000313" key="11">
    <source>
        <dbReference type="Proteomes" id="UP000177821"/>
    </source>
</evidence>
<dbReference type="PANTHER" id="PTHR10381:SF70">
    <property type="entry name" value="ATP-DEPENDENT CLP PROTEASE PROTEOLYTIC SUBUNIT"/>
    <property type="match status" value="1"/>
</dbReference>
<evidence type="ECO:0000256" key="6">
    <source>
        <dbReference type="ARBA" id="ARBA00034021"/>
    </source>
</evidence>
<dbReference type="EMBL" id="MHCX01000048">
    <property type="protein sequence ID" value="OGY28577.1"/>
    <property type="molecule type" value="Genomic_DNA"/>
</dbReference>
<accession>A0A1G1WMZ3</accession>
<dbReference type="InterPro" id="IPR029045">
    <property type="entry name" value="ClpP/crotonase-like_dom_sf"/>
</dbReference>
<dbReference type="Proteomes" id="UP000177821">
    <property type="component" value="Unassembled WGS sequence"/>
</dbReference>
<dbReference type="NCBIfam" id="NF001368">
    <property type="entry name" value="PRK00277.1"/>
    <property type="match status" value="1"/>
</dbReference>
<reference evidence="10 11" key="1">
    <citation type="journal article" date="2016" name="Nat. Commun.">
        <title>Thousands of microbial genomes shed light on interconnected biogeochemical processes in an aquifer system.</title>
        <authorList>
            <person name="Anantharaman K."/>
            <person name="Brown C.T."/>
            <person name="Hug L.A."/>
            <person name="Sharon I."/>
            <person name="Castelle C.J."/>
            <person name="Probst A.J."/>
            <person name="Thomas B.C."/>
            <person name="Singh A."/>
            <person name="Wilkins M.J."/>
            <person name="Karaoz U."/>
            <person name="Brodie E.L."/>
            <person name="Williams K.H."/>
            <person name="Hubbard S.S."/>
            <person name="Banfield J.F."/>
        </authorList>
    </citation>
    <scope>NUCLEOTIDE SEQUENCE [LARGE SCALE GENOMIC DNA]</scope>
</reference>
<evidence type="ECO:0000256" key="3">
    <source>
        <dbReference type="ARBA" id="ARBA00022670"/>
    </source>
</evidence>
<comment type="catalytic activity">
    <reaction evidence="6 7 8">
        <text>Hydrolysis of proteins to small peptides in the presence of ATP and magnesium. alpha-casein is the usual test substrate. In the absence of ATP, only oligopeptides shorter than five residues are hydrolyzed (such as succinyl-Leu-Tyr-|-NHMec, and Leu-Tyr-Leu-|-Tyr-Trp, in which cleavage of the -Tyr-|-Leu- and -Tyr-|-Trp bonds also occurs).</text>
        <dbReference type="EC" id="3.4.21.92"/>
    </reaction>
</comment>
<evidence type="ECO:0000256" key="7">
    <source>
        <dbReference type="HAMAP-Rule" id="MF_00444"/>
    </source>
</evidence>
<dbReference type="AlphaFoldDB" id="A0A1G1WMZ3"/>
<organism evidence="10 11">
    <name type="scientific">Candidatus Woykebacteria bacterium RIFCSPHIGHO2_02_FULL_43_16b</name>
    <dbReference type="NCBI Taxonomy" id="1802601"/>
    <lineage>
        <taxon>Bacteria</taxon>
        <taxon>Candidatus Woykeibacteriota</taxon>
    </lineage>
</organism>
<dbReference type="InterPro" id="IPR001907">
    <property type="entry name" value="ClpP"/>
</dbReference>
<evidence type="ECO:0000256" key="2">
    <source>
        <dbReference type="ARBA" id="ARBA00022490"/>
    </source>
</evidence>
<comment type="similarity">
    <text evidence="1 7 9">Belongs to the peptidase S14 family.</text>
</comment>
<keyword evidence="4 7" id="KW-0378">Hydrolase</keyword>
<dbReference type="NCBIfam" id="NF009205">
    <property type="entry name" value="PRK12553.1"/>
    <property type="match status" value="1"/>
</dbReference>
<evidence type="ECO:0000256" key="5">
    <source>
        <dbReference type="ARBA" id="ARBA00022825"/>
    </source>
</evidence>
<keyword evidence="2 7" id="KW-0963">Cytoplasm</keyword>
<evidence type="ECO:0000256" key="4">
    <source>
        <dbReference type="ARBA" id="ARBA00022801"/>
    </source>
</evidence>
<dbReference type="GO" id="GO:0009368">
    <property type="term" value="C:endopeptidase Clp complex"/>
    <property type="evidence" value="ECO:0007669"/>
    <property type="project" value="TreeGrafter"/>
</dbReference>
<evidence type="ECO:0000313" key="10">
    <source>
        <dbReference type="EMBL" id="OGY28577.1"/>
    </source>
</evidence>
<comment type="function">
    <text evidence="7">Cleaves peptides in various proteins in a process that requires ATP hydrolysis. Has a chymotrypsin-like activity. Plays a major role in the degradation of misfolded proteins.</text>
</comment>
<dbReference type="GO" id="GO:0004252">
    <property type="term" value="F:serine-type endopeptidase activity"/>
    <property type="evidence" value="ECO:0007669"/>
    <property type="project" value="UniProtKB-UniRule"/>
</dbReference>
<feature type="active site" description="Nucleophile" evidence="7">
    <location>
        <position position="100"/>
    </location>
</feature>
<dbReference type="InterPro" id="IPR023562">
    <property type="entry name" value="ClpP/TepA"/>
</dbReference>
<comment type="subunit">
    <text evidence="7">Fourteen ClpP subunits assemble into 2 heptameric rings which stack back to back to give a disk-like structure with a central cavity, resembling the structure of eukaryotic proteasomes.</text>
</comment>
<dbReference type="Pfam" id="PF00574">
    <property type="entry name" value="CLP_protease"/>
    <property type="match status" value="1"/>
</dbReference>
<dbReference type="GO" id="GO:0004176">
    <property type="term" value="F:ATP-dependent peptidase activity"/>
    <property type="evidence" value="ECO:0007669"/>
    <property type="project" value="InterPro"/>
</dbReference>
<dbReference type="FunFam" id="3.90.226.10:FF:000001">
    <property type="entry name" value="ATP-dependent Clp protease proteolytic subunit"/>
    <property type="match status" value="1"/>
</dbReference>
<evidence type="ECO:0000256" key="1">
    <source>
        <dbReference type="ARBA" id="ARBA00007039"/>
    </source>
</evidence>
<dbReference type="HAMAP" id="MF_00444">
    <property type="entry name" value="ClpP"/>
    <property type="match status" value="1"/>
</dbReference>
<dbReference type="CDD" id="cd07017">
    <property type="entry name" value="S14_ClpP_2"/>
    <property type="match status" value="1"/>
</dbReference>
<keyword evidence="3 7" id="KW-0645">Protease</keyword>
<dbReference type="Gene3D" id="3.90.226.10">
    <property type="entry name" value="2-enoyl-CoA Hydratase, Chain A, domain 1"/>
    <property type="match status" value="1"/>
</dbReference>
<name>A0A1G1WMZ3_9BACT</name>
<dbReference type="GO" id="GO:0005737">
    <property type="term" value="C:cytoplasm"/>
    <property type="evidence" value="ECO:0007669"/>
    <property type="project" value="UniProtKB-SubCell"/>
</dbReference>
<protein>
    <recommendedName>
        <fullName evidence="7 9">ATP-dependent Clp protease proteolytic subunit</fullName>
        <ecNumber evidence="7">3.4.21.92</ecNumber>
    </recommendedName>
    <alternativeName>
        <fullName evidence="7">Endopeptidase Clp</fullName>
    </alternativeName>
</protein>
<dbReference type="SUPFAM" id="SSF52096">
    <property type="entry name" value="ClpP/crotonase"/>
    <property type="match status" value="1"/>
</dbReference>
<comment type="caution">
    <text evidence="10">The sequence shown here is derived from an EMBL/GenBank/DDBJ whole genome shotgun (WGS) entry which is preliminary data.</text>
</comment>
<evidence type="ECO:0000256" key="9">
    <source>
        <dbReference type="RuleBase" id="RU003567"/>
    </source>
</evidence>
<dbReference type="PRINTS" id="PR00127">
    <property type="entry name" value="CLPPROTEASEP"/>
</dbReference>
<keyword evidence="5 7" id="KW-0720">Serine protease</keyword>
<proteinExistence type="inferred from homology"/>
<dbReference type="InterPro" id="IPR033135">
    <property type="entry name" value="ClpP_His_AS"/>
</dbReference>
<dbReference type="GO" id="GO:0051117">
    <property type="term" value="F:ATPase binding"/>
    <property type="evidence" value="ECO:0007669"/>
    <property type="project" value="TreeGrafter"/>
</dbReference>
<comment type="subcellular location">
    <subcellularLocation>
        <location evidence="7">Cytoplasm</location>
    </subcellularLocation>
</comment>
<sequence length="205" mass="22877">MKNQLIPMVIKRDPHGERAFDIYSRLLEERVVFLGDAISDPLANTIIAQLLHLDHENPDRDIYMYINSPGGNVHSTMAIYDTMKYIKPDVSTICVGLAASGAAVLLGGGVKGKRFSLPNSKIMIHQPLSEIGGQATDIQIHAEEIIRMKKRLNQILAEDCGQKLEKIEHDTERDYFMTASQAVEYGIIDNVIKSKKGTIESQTKK</sequence>
<dbReference type="EC" id="3.4.21.92" evidence="7"/>
<dbReference type="GO" id="GO:0006515">
    <property type="term" value="P:protein quality control for misfolded or incompletely synthesized proteins"/>
    <property type="evidence" value="ECO:0007669"/>
    <property type="project" value="TreeGrafter"/>
</dbReference>
<gene>
    <name evidence="7" type="primary">clpP</name>
    <name evidence="10" type="ORF">A3J50_04080</name>
</gene>
<evidence type="ECO:0000256" key="8">
    <source>
        <dbReference type="PROSITE-ProRule" id="PRU10086"/>
    </source>
</evidence>
<dbReference type="PROSITE" id="PS00382">
    <property type="entry name" value="CLP_PROTEASE_HIS"/>
    <property type="match status" value="1"/>
</dbReference>